<comment type="caution">
    <text evidence="2">The sequence shown here is derived from an EMBL/GenBank/DDBJ whole genome shotgun (WGS) entry which is preliminary data.</text>
</comment>
<reference evidence="2 3" key="1">
    <citation type="submission" date="2021-06" db="EMBL/GenBank/DDBJ databases">
        <title>Caerostris darwini draft genome.</title>
        <authorList>
            <person name="Kono N."/>
            <person name="Arakawa K."/>
        </authorList>
    </citation>
    <scope>NUCLEOTIDE SEQUENCE [LARGE SCALE GENOMIC DNA]</scope>
</reference>
<protein>
    <submittedName>
        <fullName evidence="2">Uncharacterized protein</fullName>
    </submittedName>
</protein>
<proteinExistence type="predicted"/>
<dbReference type="Proteomes" id="UP001054837">
    <property type="component" value="Unassembled WGS sequence"/>
</dbReference>
<evidence type="ECO:0000313" key="2">
    <source>
        <dbReference type="EMBL" id="GIY08608.1"/>
    </source>
</evidence>
<organism evidence="2 3">
    <name type="scientific">Caerostris darwini</name>
    <dbReference type="NCBI Taxonomy" id="1538125"/>
    <lineage>
        <taxon>Eukaryota</taxon>
        <taxon>Metazoa</taxon>
        <taxon>Ecdysozoa</taxon>
        <taxon>Arthropoda</taxon>
        <taxon>Chelicerata</taxon>
        <taxon>Arachnida</taxon>
        <taxon>Araneae</taxon>
        <taxon>Araneomorphae</taxon>
        <taxon>Entelegynae</taxon>
        <taxon>Araneoidea</taxon>
        <taxon>Araneidae</taxon>
        <taxon>Caerostris</taxon>
    </lineage>
</organism>
<name>A0AAV4QFW6_9ARAC</name>
<sequence length="138" mass="14979">MVKLVSDHERHKSQGFSGDDRHQGPWGMLGASMEGFSGPDTSREKADALKREKIFLGAEKGGRKASPAVPDAIGWINHPALFPETSGNGPPSNKNNGPHVSIATITESIPPPTEKWFKEFPSTKTFAELSWVLRTSPS</sequence>
<gene>
    <name evidence="2" type="ORF">CDAR_433141</name>
</gene>
<dbReference type="EMBL" id="BPLQ01004536">
    <property type="protein sequence ID" value="GIY08608.1"/>
    <property type="molecule type" value="Genomic_DNA"/>
</dbReference>
<feature type="compositionally biased region" description="Basic and acidic residues" evidence="1">
    <location>
        <begin position="1"/>
        <end position="23"/>
    </location>
</feature>
<evidence type="ECO:0000313" key="3">
    <source>
        <dbReference type="Proteomes" id="UP001054837"/>
    </source>
</evidence>
<feature type="region of interest" description="Disordered" evidence="1">
    <location>
        <begin position="1"/>
        <end position="45"/>
    </location>
</feature>
<feature type="compositionally biased region" description="Low complexity" evidence="1">
    <location>
        <begin position="86"/>
        <end position="98"/>
    </location>
</feature>
<dbReference type="AlphaFoldDB" id="A0AAV4QFW6"/>
<keyword evidence="3" id="KW-1185">Reference proteome</keyword>
<evidence type="ECO:0000256" key="1">
    <source>
        <dbReference type="SAM" id="MobiDB-lite"/>
    </source>
</evidence>
<accession>A0AAV4QFW6</accession>
<feature type="region of interest" description="Disordered" evidence="1">
    <location>
        <begin position="80"/>
        <end position="100"/>
    </location>
</feature>